<keyword evidence="5" id="KW-0645">Protease</keyword>
<dbReference type="GO" id="GO:0006508">
    <property type="term" value="P:proteolysis"/>
    <property type="evidence" value="ECO:0007669"/>
    <property type="project" value="UniProtKB-KW"/>
</dbReference>
<comment type="caution">
    <text evidence="5">The sequence shown here is derived from an EMBL/GenBank/DDBJ whole genome shotgun (WGS) entry which is preliminary data.</text>
</comment>
<feature type="compositionally biased region" description="Low complexity" evidence="3">
    <location>
        <begin position="96"/>
        <end position="111"/>
    </location>
</feature>
<dbReference type="InterPro" id="IPR012462">
    <property type="entry name" value="UFSP1/2_DUB_cat"/>
</dbReference>
<dbReference type="Gene3D" id="3.90.70.130">
    <property type="match status" value="1"/>
</dbReference>
<protein>
    <submittedName>
        <fullName evidence="5">Ufm1-specific protease 1</fullName>
    </submittedName>
</protein>
<dbReference type="Pfam" id="PF07910">
    <property type="entry name" value="Peptidase_C78"/>
    <property type="match status" value="2"/>
</dbReference>
<dbReference type="GO" id="GO:0071567">
    <property type="term" value="F:deUFMylase activity"/>
    <property type="evidence" value="ECO:0007669"/>
    <property type="project" value="TreeGrafter"/>
</dbReference>
<comment type="similarity">
    <text evidence="1">Belongs to the peptidase C78 family.</text>
</comment>
<evidence type="ECO:0000256" key="1">
    <source>
        <dbReference type="ARBA" id="ARBA00008552"/>
    </source>
</evidence>
<accession>A0AA47NPZ9</accession>
<gene>
    <name evidence="5" type="primary">Ufsp1</name>
    <name evidence="5" type="ORF">N1851_031461</name>
</gene>
<evidence type="ECO:0000256" key="2">
    <source>
        <dbReference type="ARBA" id="ARBA00022801"/>
    </source>
</evidence>
<keyword evidence="6" id="KW-1185">Reference proteome</keyword>
<evidence type="ECO:0000256" key="3">
    <source>
        <dbReference type="SAM" id="MobiDB-lite"/>
    </source>
</evidence>
<organism evidence="5 6">
    <name type="scientific">Merluccius polli</name>
    <name type="common">Benguela hake</name>
    <name type="synonym">Merluccius cadenati</name>
    <dbReference type="NCBI Taxonomy" id="89951"/>
    <lineage>
        <taxon>Eukaryota</taxon>
        <taxon>Metazoa</taxon>
        <taxon>Chordata</taxon>
        <taxon>Craniata</taxon>
        <taxon>Vertebrata</taxon>
        <taxon>Euteleostomi</taxon>
        <taxon>Actinopterygii</taxon>
        <taxon>Neopterygii</taxon>
        <taxon>Teleostei</taxon>
        <taxon>Neoteleostei</taxon>
        <taxon>Acanthomorphata</taxon>
        <taxon>Zeiogadaria</taxon>
        <taxon>Gadariae</taxon>
        <taxon>Gadiformes</taxon>
        <taxon>Gadoidei</taxon>
        <taxon>Merlucciidae</taxon>
        <taxon>Merluccius</taxon>
    </lineage>
</organism>
<dbReference type="EMBL" id="JAOPHQ010006011">
    <property type="protein sequence ID" value="KAK0133175.1"/>
    <property type="molecule type" value="Genomic_DNA"/>
</dbReference>
<dbReference type="AlphaFoldDB" id="A0AA47NPZ9"/>
<reference evidence="5" key="1">
    <citation type="journal article" date="2023" name="Front. Mar. Sci.">
        <title>A new Merluccius polli reference genome to investigate the effects of global change in West African waters.</title>
        <authorList>
            <person name="Mateo J.L."/>
            <person name="Blanco-Fernandez C."/>
            <person name="Garcia-Vazquez E."/>
            <person name="Machado-Schiaffino G."/>
        </authorList>
    </citation>
    <scope>NUCLEOTIDE SEQUENCE</scope>
    <source>
        <strain evidence="5">C29</strain>
        <tissue evidence="5">Fin</tissue>
    </source>
</reference>
<evidence type="ECO:0000313" key="5">
    <source>
        <dbReference type="EMBL" id="KAK0133175.1"/>
    </source>
</evidence>
<evidence type="ECO:0000259" key="4">
    <source>
        <dbReference type="Pfam" id="PF07910"/>
    </source>
</evidence>
<keyword evidence="2" id="KW-0378">Hydrolase</keyword>
<feature type="domain" description="UFSP1/2/DUB catalytic" evidence="4">
    <location>
        <begin position="118"/>
        <end position="263"/>
    </location>
</feature>
<feature type="domain" description="UFSP1/2/DUB catalytic" evidence="4">
    <location>
        <begin position="35"/>
        <end position="75"/>
    </location>
</feature>
<evidence type="ECO:0000313" key="6">
    <source>
        <dbReference type="Proteomes" id="UP001174136"/>
    </source>
</evidence>
<sequence>MDLNHEHHKGWTDGTCSESRLLKSVHIGLPNPPGEVALVRGDYLYYHYGCDGQDDRGWGCGYRTVQTMASWLGLNPPPPPSPPTSPSSAPSPPPSTSTSPASASPASAPSPGCQWRPPPSLPDIQRALVRMGDKPDSFLGSRDWIGSFEASLVLDQLYDVPCRVVHVRGGGEELEEVAVPELRRHFQGPHGGPPAMMGGGGDHSSKGILGVCSGERGSSSHLLVADPHYYGLPLPGRRELQAQGWVRWVPVSTLDQDSFYNLCLPMAANR</sequence>
<name>A0AA47NPZ9_MERPO</name>
<dbReference type="PANTHER" id="PTHR48153:SF3">
    <property type="entry name" value="INACTIVE UFM1-SPECIFIC PROTEASE 1"/>
    <property type="match status" value="1"/>
</dbReference>
<proteinExistence type="inferred from homology"/>
<dbReference type="PANTHER" id="PTHR48153">
    <property type="entry name" value="UFM1-SPECIFIC PROTEASE 2"/>
    <property type="match status" value="1"/>
</dbReference>
<dbReference type="Proteomes" id="UP001174136">
    <property type="component" value="Unassembled WGS sequence"/>
</dbReference>
<feature type="compositionally biased region" description="Pro residues" evidence="3">
    <location>
        <begin position="75"/>
        <end position="95"/>
    </location>
</feature>
<feature type="region of interest" description="Disordered" evidence="3">
    <location>
        <begin position="71"/>
        <end position="122"/>
    </location>
</feature>